<reference evidence="11 12" key="1">
    <citation type="submission" date="2020-02" db="EMBL/GenBank/DDBJ databases">
        <authorList>
            <person name="Zheng R.K."/>
            <person name="Sun C.M."/>
        </authorList>
    </citation>
    <scope>NUCLEOTIDE SEQUENCE [LARGE SCALE GENOMIC DNA]</scope>
    <source>
        <strain evidence="12">zrk13</strain>
    </source>
</reference>
<dbReference type="AlphaFoldDB" id="A0A7L7KRL5"/>
<evidence type="ECO:0000256" key="1">
    <source>
        <dbReference type="ARBA" id="ARBA00004651"/>
    </source>
</evidence>
<proteinExistence type="inferred from homology"/>
<dbReference type="RefSeq" id="WP_258877265.1">
    <property type="nucleotide sequence ID" value="NZ_CP048914.1"/>
</dbReference>
<dbReference type="Pfam" id="PF00528">
    <property type="entry name" value="BPD_transp_1"/>
    <property type="match status" value="1"/>
</dbReference>
<dbReference type="InterPro" id="IPR035906">
    <property type="entry name" value="MetI-like_sf"/>
</dbReference>
<evidence type="ECO:0000256" key="6">
    <source>
        <dbReference type="ARBA" id="ARBA00022970"/>
    </source>
</evidence>
<dbReference type="InterPro" id="IPR010065">
    <property type="entry name" value="AA_ABC_transptr_permease_3TM"/>
</dbReference>
<dbReference type="InterPro" id="IPR043429">
    <property type="entry name" value="ArtM/GltK/GlnP/TcyL/YhdX-like"/>
</dbReference>
<evidence type="ECO:0000313" key="11">
    <source>
        <dbReference type="EMBL" id="QMS85470.1"/>
    </source>
</evidence>
<dbReference type="NCBIfam" id="TIGR01726">
    <property type="entry name" value="HEQRo_perm_3TM"/>
    <property type="match status" value="1"/>
</dbReference>
<dbReference type="EMBL" id="CP048914">
    <property type="protein sequence ID" value="QMS85470.1"/>
    <property type="molecule type" value="Genomic_DNA"/>
</dbReference>
<dbReference type="InterPro" id="IPR000515">
    <property type="entry name" value="MetI-like"/>
</dbReference>
<name>A0A7L7KRL5_9MOLU</name>
<feature type="transmembrane region" description="Helical" evidence="9">
    <location>
        <begin position="209"/>
        <end position="228"/>
    </location>
</feature>
<evidence type="ECO:0000256" key="7">
    <source>
        <dbReference type="ARBA" id="ARBA00022989"/>
    </source>
</evidence>
<comment type="subcellular location">
    <subcellularLocation>
        <location evidence="1 9">Cell membrane</location>
        <topology evidence="1 9">Multi-pass membrane protein</topology>
    </subcellularLocation>
</comment>
<evidence type="ECO:0000256" key="3">
    <source>
        <dbReference type="ARBA" id="ARBA00022448"/>
    </source>
</evidence>
<evidence type="ECO:0000259" key="10">
    <source>
        <dbReference type="PROSITE" id="PS50928"/>
    </source>
</evidence>
<dbReference type="GO" id="GO:0006865">
    <property type="term" value="P:amino acid transport"/>
    <property type="evidence" value="ECO:0007669"/>
    <property type="project" value="UniProtKB-KW"/>
</dbReference>
<organism evidence="11 12">
    <name type="scientific">Candidatus Xianfuyuplasma coldseepsis</name>
    <dbReference type="NCBI Taxonomy" id="2782163"/>
    <lineage>
        <taxon>Bacteria</taxon>
        <taxon>Bacillati</taxon>
        <taxon>Mycoplasmatota</taxon>
        <taxon>Mollicutes</taxon>
        <taxon>Candidatus Izemoplasmatales</taxon>
        <taxon>Candidatus Izemoplasmataceae</taxon>
        <taxon>Candidatus Xianfuyuplasma</taxon>
    </lineage>
</organism>
<dbReference type="GO" id="GO:0043190">
    <property type="term" value="C:ATP-binding cassette (ABC) transporter complex"/>
    <property type="evidence" value="ECO:0007669"/>
    <property type="project" value="InterPro"/>
</dbReference>
<evidence type="ECO:0000256" key="8">
    <source>
        <dbReference type="ARBA" id="ARBA00023136"/>
    </source>
</evidence>
<evidence type="ECO:0000256" key="9">
    <source>
        <dbReference type="RuleBase" id="RU363032"/>
    </source>
</evidence>
<dbReference type="PROSITE" id="PS50928">
    <property type="entry name" value="ABC_TM1"/>
    <property type="match status" value="1"/>
</dbReference>
<keyword evidence="3 9" id="KW-0813">Transport</keyword>
<feature type="transmembrane region" description="Helical" evidence="9">
    <location>
        <begin position="30"/>
        <end position="52"/>
    </location>
</feature>
<dbReference type="Gene3D" id="1.10.3720.10">
    <property type="entry name" value="MetI-like"/>
    <property type="match status" value="1"/>
</dbReference>
<keyword evidence="5 9" id="KW-0812">Transmembrane</keyword>
<dbReference type="CDD" id="cd06261">
    <property type="entry name" value="TM_PBP2"/>
    <property type="match status" value="1"/>
</dbReference>
<evidence type="ECO:0000256" key="4">
    <source>
        <dbReference type="ARBA" id="ARBA00022475"/>
    </source>
</evidence>
<keyword evidence="4" id="KW-1003">Cell membrane</keyword>
<keyword evidence="8 9" id="KW-0472">Membrane</keyword>
<evidence type="ECO:0000256" key="2">
    <source>
        <dbReference type="ARBA" id="ARBA00010072"/>
    </source>
</evidence>
<gene>
    <name evidence="11" type="ORF">G4Z02_06840</name>
</gene>
<evidence type="ECO:0000313" key="12">
    <source>
        <dbReference type="Proteomes" id="UP000514720"/>
    </source>
</evidence>
<feature type="domain" description="ABC transmembrane type-1" evidence="10">
    <location>
        <begin position="28"/>
        <end position="228"/>
    </location>
</feature>
<evidence type="ECO:0000256" key="5">
    <source>
        <dbReference type="ARBA" id="ARBA00022692"/>
    </source>
</evidence>
<dbReference type="Proteomes" id="UP000514720">
    <property type="component" value="Chromosome"/>
</dbReference>
<dbReference type="PANTHER" id="PTHR30614:SF20">
    <property type="entry name" value="GLUTAMINE TRANSPORT SYSTEM PERMEASE PROTEIN GLNP"/>
    <property type="match status" value="1"/>
</dbReference>
<feature type="transmembrane region" description="Helical" evidence="9">
    <location>
        <begin position="94"/>
        <end position="118"/>
    </location>
</feature>
<keyword evidence="12" id="KW-1185">Reference proteome</keyword>
<keyword evidence="6" id="KW-0029">Amino-acid transport</keyword>
<protein>
    <submittedName>
        <fullName evidence="11">Amino acid ABC transporter permease</fullName>
    </submittedName>
</protein>
<dbReference type="GO" id="GO:0022857">
    <property type="term" value="F:transmembrane transporter activity"/>
    <property type="evidence" value="ECO:0007669"/>
    <property type="project" value="InterPro"/>
</dbReference>
<dbReference type="SUPFAM" id="SSF161098">
    <property type="entry name" value="MetI-like"/>
    <property type="match status" value="1"/>
</dbReference>
<sequence>MLAIMPSGFFEIVWFLIQEEYPLYLSGIRFTIVIAVVGTFLGLLVAFLLSVLRLGDRDPRDAKISIVLKRIGNIVGLSYVEFFRGTPMIVQAMIFYYGLAMLGLRLELMLAGIIVVTLNTAAYLSEVLRAGINSIDPGQMEAARSIGMTKGQGYIHVIFPQVVRNMVPAIGNELVINIKDTAVLSVIGVGELFYMGRSVAGTYYRYTESFVIVAFIYLIIVLITTRILNAVVARMNRNTTTNLPDNQLDTGATL</sequence>
<dbReference type="KEGG" id="xcl:G4Z02_06840"/>
<keyword evidence="7 9" id="KW-1133">Transmembrane helix</keyword>
<accession>A0A7L7KRL5</accession>
<dbReference type="PANTHER" id="PTHR30614">
    <property type="entry name" value="MEMBRANE COMPONENT OF AMINO ACID ABC TRANSPORTER"/>
    <property type="match status" value="1"/>
</dbReference>
<comment type="similarity">
    <text evidence="2">Belongs to the binding-protein-dependent transport system permease family. HisMQ subfamily.</text>
</comment>